<dbReference type="SUPFAM" id="SSF53098">
    <property type="entry name" value="Ribonuclease H-like"/>
    <property type="match status" value="1"/>
</dbReference>
<evidence type="ECO:0000313" key="2">
    <source>
        <dbReference type="EMBL" id="CAH0559254.1"/>
    </source>
</evidence>
<dbReference type="OrthoDB" id="6779154at2759"/>
<feature type="domain" description="DUF4371" evidence="1">
    <location>
        <begin position="149"/>
        <end position="276"/>
    </location>
</feature>
<dbReference type="Pfam" id="PF14291">
    <property type="entry name" value="DUF4371"/>
    <property type="match status" value="1"/>
</dbReference>
<evidence type="ECO:0000259" key="1">
    <source>
        <dbReference type="Pfam" id="PF14291"/>
    </source>
</evidence>
<evidence type="ECO:0000313" key="3">
    <source>
        <dbReference type="Proteomes" id="UP001154078"/>
    </source>
</evidence>
<proteinExistence type="predicted"/>
<dbReference type="PANTHER" id="PTHR37162">
    <property type="entry name" value="HAT FAMILY DIMERISATION DOMAINCONTAINING PROTEIN-RELATED"/>
    <property type="match status" value="1"/>
</dbReference>
<sequence>MNLQNFTKFIKLKFVDFVTKQPSRLTAAPATCNSSMPKPQYEQQFRAVWLKDPAPKHWLSSVESTSGTMGKCKVCNTILVNRYADLKRHMDSKKHKYNEKIIFGPSQPKLPLKKNSEIQEAKVAEAKLALYICAHTSILQIDYLNDLCKDVFKGCPAGNNLQIHRTKCSNIIKHVLSPHFQNELMEDIGDSPYSLLIDESTDISVQKFLGIIIIYYSKKQNNIITSYLDMPKLTDFNADAIVNAIKQVLHKYQLKLKHLYGIGSDNASVMTGVNNGVHAKIQRDVPHLVLVRYVCHSLQSSSRQGTYKLLYETINEGHEPLKIVQSCQTRWLSIETAVIRILDQWLELKTHFGLARTQERCYTAETLYNMYCNDINYALLSFLRNILTDVQRVNKLFQTYKPTKLFDDMIKLIEFLVNKVTLPNYSNIDIFKQKVEDYIDRSCYLGLNLNIQKLKDNNNLSLNDENMLRERAIKFVVALINQIKMRLPKNLEILRKVLNVSVGNALRHDKPSLLTLLQFFKKTDQEIELIENRWASIHLLKWKEIRDTKQFWCEVMNFKDASGENTFYQLAMFAISLLVLPHSNAEVERLFSQLNIVKCKLRNRLKVDTVTAILTVKAGLRFNKCCFNFELPNSVINKIKTIETYKVTDGDDEEIDIYI</sequence>
<accession>A0A9P0BBA2</accession>
<dbReference type="InterPro" id="IPR025398">
    <property type="entry name" value="DUF4371"/>
</dbReference>
<protein>
    <recommendedName>
        <fullName evidence="1">DUF4371 domain-containing protein</fullName>
    </recommendedName>
</protein>
<gene>
    <name evidence="2" type="ORF">MELIAE_LOCUS9378</name>
</gene>
<organism evidence="2 3">
    <name type="scientific">Brassicogethes aeneus</name>
    <name type="common">Rape pollen beetle</name>
    <name type="synonym">Meligethes aeneus</name>
    <dbReference type="NCBI Taxonomy" id="1431903"/>
    <lineage>
        <taxon>Eukaryota</taxon>
        <taxon>Metazoa</taxon>
        <taxon>Ecdysozoa</taxon>
        <taxon>Arthropoda</taxon>
        <taxon>Hexapoda</taxon>
        <taxon>Insecta</taxon>
        <taxon>Pterygota</taxon>
        <taxon>Neoptera</taxon>
        <taxon>Endopterygota</taxon>
        <taxon>Coleoptera</taxon>
        <taxon>Polyphaga</taxon>
        <taxon>Cucujiformia</taxon>
        <taxon>Nitidulidae</taxon>
        <taxon>Meligethinae</taxon>
        <taxon>Brassicogethes</taxon>
    </lineage>
</organism>
<dbReference type="EMBL" id="OV121137">
    <property type="protein sequence ID" value="CAH0559254.1"/>
    <property type="molecule type" value="Genomic_DNA"/>
</dbReference>
<dbReference type="Proteomes" id="UP001154078">
    <property type="component" value="Chromosome 6"/>
</dbReference>
<dbReference type="PANTHER" id="PTHR37162:SF1">
    <property type="entry name" value="BED-TYPE DOMAIN-CONTAINING PROTEIN"/>
    <property type="match status" value="1"/>
</dbReference>
<dbReference type="InterPro" id="IPR012337">
    <property type="entry name" value="RNaseH-like_sf"/>
</dbReference>
<dbReference type="AlphaFoldDB" id="A0A9P0BBA2"/>
<reference evidence="2" key="1">
    <citation type="submission" date="2021-12" db="EMBL/GenBank/DDBJ databases">
        <authorList>
            <person name="King R."/>
        </authorList>
    </citation>
    <scope>NUCLEOTIDE SEQUENCE</scope>
</reference>
<keyword evidence="3" id="KW-1185">Reference proteome</keyword>
<name>A0A9P0BBA2_BRAAE</name>